<gene>
    <name evidence="1" type="ORF">PB1_07482</name>
</gene>
<dbReference type="PATRIC" id="fig|997296.3.peg.1589"/>
<keyword evidence="2" id="KW-1185">Reference proteome</keyword>
<reference evidence="1 2" key="1">
    <citation type="journal article" date="2012" name="Appl. Environ. Microbiol.">
        <title>Genome Sequence of Thermotolerant Bacillus methanolicus: Features and Regulation Related to Methylotrophy and Production of L-Lysine and L-Glutamate from Methanol.</title>
        <authorList>
            <person name="Heggeset T.M."/>
            <person name="Krog A."/>
            <person name="Balzer S."/>
            <person name="Wentzel A."/>
            <person name="Ellingsen T.E."/>
            <person name="Brautaset T."/>
        </authorList>
    </citation>
    <scope>NUCLEOTIDE SEQUENCE [LARGE SCALE GENOMIC DNA]</scope>
    <source>
        <strain evidence="1 2">PB1</strain>
    </source>
</reference>
<sequence>MIYCCEEHVEVGLDVIVDEYETAPVLTKFSDEKRLLITCGYCEKSAVYIVANE</sequence>
<dbReference type="Proteomes" id="UP000010523">
    <property type="component" value="Unassembled WGS sequence"/>
</dbReference>
<dbReference type="AlphaFoldDB" id="I3E113"/>
<organism evidence="1 2">
    <name type="scientific">Bacillus methanolicus PB1</name>
    <dbReference type="NCBI Taxonomy" id="997296"/>
    <lineage>
        <taxon>Bacteria</taxon>
        <taxon>Bacillati</taxon>
        <taxon>Bacillota</taxon>
        <taxon>Bacilli</taxon>
        <taxon>Bacillales</taxon>
        <taxon>Bacillaceae</taxon>
        <taxon>Bacillus</taxon>
    </lineage>
</organism>
<evidence type="ECO:0000313" key="1">
    <source>
        <dbReference type="EMBL" id="EIJ80184.1"/>
    </source>
</evidence>
<comment type="caution">
    <text evidence="1">The sequence shown here is derived from an EMBL/GenBank/DDBJ whole genome shotgun (WGS) entry which is preliminary data.</text>
</comment>
<evidence type="ECO:0008006" key="3">
    <source>
        <dbReference type="Google" id="ProtNLM"/>
    </source>
</evidence>
<dbReference type="OrthoDB" id="1652387at2"/>
<dbReference type="InterPro" id="IPR025626">
    <property type="entry name" value="YyzF"/>
</dbReference>
<protein>
    <recommendedName>
        <fullName evidence="3">CxxH/CxxC protein</fullName>
    </recommendedName>
</protein>
<dbReference type="eggNOG" id="ENOG5031NF9">
    <property type="taxonomic scope" value="Bacteria"/>
</dbReference>
<dbReference type="STRING" id="997296.PB1_07482"/>
<proteinExistence type="predicted"/>
<dbReference type="RefSeq" id="WP_003351609.1">
    <property type="nucleotide sequence ID" value="NZ_AFEU01000002.1"/>
</dbReference>
<accession>I3E113</accession>
<name>I3E113_BACMT</name>
<dbReference type="NCBIfam" id="TIGR04129">
    <property type="entry name" value="CxxH_BA5709"/>
    <property type="match status" value="1"/>
</dbReference>
<dbReference type="Pfam" id="PF14116">
    <property type="entry name" value="YyzF"/>
    <property type="match status" value="1"/>
</dbReference>
<evidence type="ECO:0000313" key="2">
    <source>
        <dbReference type="Proteomes" id="UP000010523"/>
    </source>
</evidence>
<dbReference type="EMBL" id="AFEU01000002">
    <property type="protein sequence ID" value="EIJ80184.1"/>
    <property type="molecule type" value="Genomic_DNA"/>
</dbReference>